<dbReference type="RefSeq" id="WP_092499131.1">
    <property type="nucleotide sequence ID" value="NZ_FNFV01000002.1"/>
</dbReference>
<dbReference type="EMBL" id="FNFV01000002">
    <property type="protein sequence ID" value="SDK34990.1"/>
    <property type="molecule type" value="Genomic_DNA"/>
</dbReference>
<dbReference type="Pfam" id="PF12146">
    <property type="entry name" value="Hydrolase_4"/>
    <property type="match status" value="1"/>
</dbReference>
<organism evidence="2 3">
    <name type="scientific">Meinhardsimonia xiamenensis</name>
    <dbReference type="NCBI Taxonomy" id="990712"/>
    <lineage>
        <taxon>Bacteria</taxon>
        <taxon>Pseudomonadati</taxon>
        <taxon>Pseudomonadota</taxon>
        <taxon>Alphaproteobacteria</taxon>
        <taxon>Rhodobacterales</taxon>
        <taxon>Paracoccaceae</taxon>
        <taxon>Meinhardsimonia</taxon>
    </lineage>
</organism>
<dbReference type="SUPFAM" id="SSF53474">
    <property type="entry name" value="alpha/beta-Hydrolases"/>
    <property type="match status" value="1"/>
</dbReference>
<evidence type="ECO:0000313" key="3">
    <source>
        <dbReference type="Proteomes" id="UP000199328"/>
    </source>
</evidence>
<dbReference type="InterPro" id="IPR022742">
    <property type="entry name" value="Hydrolase_4"/>
</dbReference>
<accession>A0A1G9B7G8</accession>
<dbReference type="Proteomes" id="UP000199328">
    <property type="component" value="Unassembled WGS sequence"/>
</dbReference>
<feature type="domain" description="Serine aminopeptidase S33" evidence="1">
    <location>
        <begin position="41"/>
        <end position="292"/>
    </location>
</feature>
<dbReference type="OrthoDB" id="9788260at2"/>
<dbReference type="PANTHER" id="PTHR11614">
    <property type="entry name" value="PHOSPHOLIPASE-RELATED"/>
    <property type="match status" value="1"/>
</dbReference>
<dbReference type="InterPro" id="IPR029058">
    <property type="entry name" value="AB_hydrolase_fold"/>
</dbReference>
<gene>
    <name evidence="2" type="ORF">SAMN05216257_102420</name>
</gene>
<dbReference type="InterPro" id="IPR051044">
    <property type="entry name" value="MAG_DAG_Lipase"/>
</dbReference>
<dbReference type="STRING" id="990712.SAMN05216257_102420"/>
<name>A0A1G9B7G8_9RHOB</name>
<evidence type="ECO:0000313" key="2">
    <source>
        <dbReference type="EMBL" id="SDK34990.1"/>
    </source>
</evidence>
<protein>
    <submittedName>
        <fullName evidence="2">Lysophospholipase</fullName>
    </submittedName>
</protein>
<dbReference type="AlphaFoldDB" id="A0A1G9B7G8"/>
<reference evidence="3" key="1">
    <citation type="submission" date="2016-10" db="EMBL/GenBank/DDBJ databases">
        <authorList>
            <person name="Varghese N."/>
            <person name="Submissions S."/>
        </authorList>
    </citation>
    <scope>NUCLEOTIDE SEQUENCE [LARGE SCALE GENOMIC DNA]</scope>
    <source>
        <strain evidence="3">CGMCC 1.10789</strain>
    </source>
</reference>
<evidence type="ECO:0000259" key="1">
    <source>
        <dbReference type="Pfam" id="PF12146"/>
    </source>
</evidence>
<sequence>MPEPAPFLADIAEGPAGGRACWLRAADGVRLRACVWPEGEKGTVLLFPGRTEYIEKYSRPAAELAARGWRSVAIDWRGQGLSARLLDDPAMGHVVHFRDYQKDVAALSEFIVAEDLSGPFFLIAHSMGGAIGLGALHEGLAVRAAAFSAPMWGIHLTARQRPMAWALALAARALGLEHRYAPSTSAASYLAEADFAGNLLTSDPESWAWMQSHLKAHPELALGGPSIGWLREALFETRRLMRLPAPDVPALAFLGSEERVVDPRPVIRRMRSWPRGRLELVEGARHEIMMERPEIRRRFFDEADALFSAFL</sequence>
<keyword evidence="3" id="KW-1185">Reference proteome</keyword>
<proteinExistence type="predicted"/>
<dbReference type="Gene3D" id="3.40.50.1820">
    <property type="entry name" value="alpha/beta hydrolase"/>
    <property type="match status" value="1"/>
</dbReference>